<dbReference type="Pfam" id="PF08011">
    <property type="entry name" value="PDDEXK_9"/>
    <property type="match status" value="1"/>
</dbReference>
<gene>
    <name evidence="2" type="ORF">HMPREF1064_01004</name>
</gene>
<organism evidence="2 3">
    <name type="scientific">Phocaeicola dorei CL02T12C06</name>
    <dbReference type="NCBI Taxonomy" id="997876"/>
    <lineage>
        <taxon>Bacteria</taxon>
        <taxon>Pseudomonadati</taxon>
        <taxon>Bacteroidota</taxon>
        <taxon>Bacteroidia</taxon>
        <taxon>Bacteroidales</taxon>
        <taxon>Bacteroidaceae</taxon>
        <taxon>Phocaeicola</taxon>
    </lineage>
</organism>
<dbReference type="AlphaFoldDB" id="I8WID7"/>
<sequence length="574" mass="67464">MEEIKQVPYGVSDFVTVRERNLYYVDKTMYLSLLEQQPDNLFYIRPRRFGKSLFISMLQAYYDKAMTDRFDSLFSGLWAHEHPTPLRGRYQMLYLDFSQVGGDIDHLSTHFEEYCKVKLDGFMRKYQNEYPEVVVKVFFEIQTVSGKLALIRDNAGALRIPLYLIIDEYDNFTNIVLNEKGEEVYHAITHASGFYRDVFKKFKGMFERIFMTGVSPVTLDDLTSGFNIGWHLSMNPKFDKMLGFSTEDVRAMLLYYKEVGMLPAESDVEVMLTEMKPWYDNYCFAKECLKQDARVFNCDMVLYYLRQYMDSGHSPERMVDPNTKTDYNKLKKLLQLDRLDGDRRGVIRRIVEEGQIITEVEESFPAKDLTNPNIFPSLLFYYGMLTIKGTYGSQLILCIPNNNVRKQYYEYLLEGYNEYSGIRISSLLTLFTRMSFDGQWQEALQYIADAYKNLSSVRDSIEGERSIQGFFMAYLSLNDYYITAPELELSHGYCDFFLLPNLTHYQSRHSYIVELKYLPKKDFEAKAAEQWQQAVEQIDSYARAPRVEALRQGTQMHKIVMQFSGWNLMRMEEV</sequence>
<dbReference type="PANTHER" id="PTHR34825:SF2">
    <property type="entry name" value="AAA-ATPASE-LIKE DOMAIN-CONTAINING PROTEIN"/>
    <property type="match status" value="1"/>
</dbReference>
<dbReference type="HOGENOM" id="CLU_033403_2_0_10"/>
<protein>
    <recommendedName>
        <fullName evidence="1">AAA-ATPase-like domain-containing protein</fullName>
    </recommendedName>
</protein>
<dbReference type="OrthoDB" id="5619744at2"/>
<dbReference type="RefSeq" id="WP_007845462.1">
    <property type="nucleotide sequence ID" value="NZ_JH724132.1"/>
</dbReference>
<name>I8WID7_9BACT</name>
<dbReference type="EMBL" id="AGXJ01000016">
    <property type="protein sequence ID" value="EIY38350.1"/>
    <property type="molecule type" value="Genomic_DNA"/>
</dbReference>
<dbReference type="PATRIC" id="fig|997876.3.peg.1041"/>
<dbReference type="PANTHER" id="PTHR34825">
    <property type="entry name" value="CONSERVED PROTEIN, WITH A WEAK D-GALACTARATE DEHYDRATASE/ALTRONATE HYDROLASE DOMAIN"/>
    <property type="match status" value="1"/>
</dbReference>
<comment type="caution">
    <text evidence="2">The sequence shown here is derived from an EMBL/GenBank/DDBJ whole genome shotgun (WGS) entry which is preliminary data.</text>
</comment>
<dbReference type="Proteomes" id="UP000005974">
    <property type="component" value="Unassembled WGS sequence"/>
</dbReference>
<accession>I8WID7</accession>
<dbReference type="InterPro" id="IPR012547">
    <property type="entry name" value="PDDEXK_9"/>
</dbReference>
<feature type="domain" description="AAA-ATPase-like" evidence="1">
    <location>
        <begin position="8"/>
        <end position="223"/>
    </location>
</feature>
<evidence type="ECO:0000313" key="3">
    <source>
        <dbReference type="Proteomes" id="UP000005974"/>
    </source>
</evidence>
<dbReference type="Pfam" id="PF09820">
    <property type="entry name" value="AAA-ATPase_like"/>
    <property type="match status" value="1"/>
</dbReference>
<proteinExistence type="predicted"/>
<reference evidence="2 3" key="1">
    <citation type="submission" date="2012-02" db="EMBL/GenBank/DDBJ databases">
        <title>The Genome Sequence of Bacteroides dorei CL02T12C06.</title>
        <authorList>
            <consortium name="The Broad Institute Genome Sequencing Platform"/>
            <person name="Earl A."/>
            <person name="Ward D."/>
            <person name="Feldgarden M."/>
            <person name="Gevers D."/>
            <person name="Zitomersky N.L."/>
            <person name="Coyne M.J."/>
            <person name="Comstock L.E."/>
            <person name="Young S.K."/>
            <person name="Zeng Q."/>
            <person name="Gargeya S."/>
            <person name="Fitzgerald M."/>
            <person name="Haas B."/>
            <person name="Abouelleil A."/>
            <person name="Alvarado L."/>
            <person name="Arachchi H.M."/>
            <person name="Berlin A."/>
            <person name="Chapman S.B."/>
            <person name="Gearin G."/>
            <person name="Goldberg J."/>
            <person name="Griggs A."/>
            <person name="Gujja S."/>
            <person name="Hansen M."/>
            <person name="Heiman D."/>
            <person name="Howarth C."/>
            <person name="Larimer J."/>
            <person name="Lui A."/>
            <person name="MacDonald P.J.P."/>
            <person name="McCowen C."/>
            <person name="Montmayeur A."/>
            <person name="Murphy C."/>
            <person name="Neiman D."/>
            <person name="Pearson M."/>
            <person name="Priest M."/>
            <person name="Roberts A."/>
            <person name="Saif S."/>
            <person name="Shea T."/>
            <person name="Sisk P."/>
            <person name="Stolte C."/>
            <person name="Sykes S."/>
            <person name="Wortman J."/>
            <person name="Nusbaum C."/>
            <person name="Birren B."/>
        </authorList>
    </citation>
    <scope>NUCLEOTIDE SEQUENCE [LARGE SCALE GENOMIC DNA]</scope>
    <source>
        <strain evidence="2 3">CL02T12C06</strain>
    </source>
</reference>
<keyword evidence="3" id="KW-1185">Reference proteome</keyword>
<evidence type="ECO:0000313" key="2">
    <source>
        <dbReference type="EMBL" id="EIY38350.1"/>
    </source>
</evidence>
<evidence type="ECO:0000259" key="1">
    <source>
        <dbReference type="Pfam" id="PF09820"/>
    </source>
</evidence>
<dbReference type="InterPro" id="IPR018631">
    <property type="entry name" value="AAA-ATPase-like_dom"/>
</dbReference>